<evidence type="ECO:0000313" key="2">
    <source>
        <dbReference type="Proteomes" id="UP000516666"/>
    </source>
</evidence>
<dbReference type="RefSeq" id="WP_191011894.1">
    <property type="nucleotide sequence ID" value="NZ_CP061646.1"/>
</dbReference>
<sequence length="83" mass="9624">MADVIENNKTSIKQDIKHVLTCWETECQQQCKNLDIAQTAAYQKGKDRAVAKFINDLKKLPNVPKEVYEAIKMIQQVQLKQYN</sequence>
<dbReference type="Proteomes" id="UP000516666">
    <property type="component" value="Chromosome"/>
</dbReference>
<reference evidence="1 2" key="2">
    <citation type="submission" date="2020-09" db="EMBL/GenBank/DDBJ databases">
        <authorList>
            <person name="Chen F.-J."/>
            <person name="Lee Y.-T."/>
        </authorList>
    </citation>
    <scope>NUCLEOTIDE SEQUENCE [LARGE SCALE GENOMIC DNA]</scope>
    <source>
        <strain evidence="1 2">AS39</strain>
    </source>
</reference>
<dbReference type="AlphaFoldDB" id="A0A7H2V4D5"/>
<reference evidence="2" key="1">
    <citation type="submission" date="2020-09" db="EMBL/GenBank/DDBJ databases">
        <title>Clinical and molecular characterization of Acinetobacter seifertii in Taiwan.</title>
        <authorList>
            <person name="Li L.-H."/>
            <person name="Yang Y.-S."/>
            <person name="Sun J.-R."/>
            <person name="Huang T.-W."/>
            <person name="Huang W.-C."/>
            <person name="Wang Y.-C."/>
            <person name="Kuo T.-H."/>
            <person name="Kuo S.-C."/>
            <person name="Chen T.-L."/>
        </authorList>
    </citation>
    <scope>NUCLEOTIDE SEQUENCE [LARGE SCALE GENOMIC DNA]</scope>
    <source>
        <strain evidence="2">AS39</strain>
    </source>
</reference>
<accession>A0A7H2V4D5</accession>
<protein>
    <submittedName>
        <fullName evidence="1">Uncharacterized protein</fullName>
    </submittedName>
</protein>
<name>A0A7H2V4D5_9GAMM</name>
<evidence type="ECO:0000313" key="1">
    <source>
        <dbReference type="EMBL" id="QNX71218.1"/>
    </source>
</evidence>
<dbReference type="EMBL" id="CP061646">
    <property type="protein sequence ID" value="QNX71218.1"/>
    <property type="molecule type" value="Genomic_DNA"/>
</dbReference>
<gene>
    <name evidence="1" type="ORF">IC776_12105</name>
</gene>
<organism evidence="1 2">
    <name type="scientific">Acinetobacter seifertii</name>
    <dbReference type="NCBI Taxonomy" id="1530123"/>
    <lineage>
        <taxon>Bacteria</taxon>
        <taxon>Pseudomonadati</taxon>
        <taxon>Pseudomonadota</taxon>
        <taxon>Gammaproteobacteria</taxon>
        <taxon>Moraxellales</taxon>
        <taxon>Moraxellaceae</taxon>
        <taxon>Acinetobacter</taxon>
        <taxon>Acinetobacter calcoaceticus/baumannii complex</taxon>
    </lineage>
</organism>
<proteinExistence type="predicted"/>